<keyword evidence="2" id="KW-1185">Reference proteome</keyword>
<reference evidence="1 2" key="1">
    <citation type="journal article" date="2017" name="BMC Biol.">
        <title>Genomic innovations, transcriptional plasticity and gene loss underlying the evolution and divergence of two highly polyphagous and invasive Helicoverpa pest species.</title>
        <authorList>
            <person name="Pearce S.L."/>
            <person name="Clarke D.F."/>
            <person name="East P.D."/>
            <person name="Elfekih S."/>
            <person name="Gordon K.H."/>
            <person name="Jermiin L.S."/>
            <person name="McGaughran A."/>
            <person name="Oakeshott J.G."/>
            <person name="Papanikolaou A."/>
            <person name="Perera O.P."/>
            <person name="Rane R.V."/>
            <person name="Richards S."/>
            <person name="Tay W.T."/>
            <person name="Walsh T.K."/>
            <person name="Anderson A."/>
            <person name="Anderson C.J."/>
            <person name="Asgari S."/>
            <person name="Board P.G."/>
            <person name="Bretschneider A."/>
            <person name="Campbell P.M."/>
            <person name="Chertemps T."/>
            <person name="Christeller J.T."/>
            <person name="Coppin C.W."/>
            <person name="Downes S.J."/>
            <person name="Duan G."/>
            <person name="Farnsworth C.A."/>
            <person name="Good R.T."/>
            <person name="Han L.B."/>
            <person name="Han Y.C."/>
            <person name="Hatje K."/>
            <person name="Horne I."/>
            <person name="Huang Y.P."/>
            <person name="Hughes D.S."/>
            <person name="Jacquin-Joly E."/>
            <person name="James W."/>
            <person name="Jhangiani S."/>
            <person name="Kollmar M."/>
            <person name="Kuwar S.S."/>
            <person name="Li S."/>
            <person name="Liu N.Y."/>
            <person name="Maibeche M.T."/>
            <person name="Miller J.R."/>
            <person name="Montagne N."/>
            <person name="Perry T."/>
            <person name="Qu J."/>
            <person name="Song S.V."/>
            <person name="Sutton G.G."/>
            <person name="Vogel H."/>
            <person name="Walenz B.P."/>
            <person name="Xu W."/>
            <person name="Zhang H.J."/>
            <person name="Zou Z."/>
            <person name="Batterham P."/>
            <person name="Edwards O.R."/>
            <person name="Feyereisen R."/>
            <person name="Gibbs R.A."/>
            <person name="Heckel D.G."/>
            <person name="McGrath A."/>
            <person name="Robin C."/>
            <person name="Scherer S.E."/>
            <person name="Worley K.C."/>
            <person name="Wu Y.D."/>
        </authorList>
    </citation>
    <scope>NUCLEOTIDE SEQUENCE [LARGE SCALE GENOMIC DNA]</scope>
    <source>
        <strain evidence="1">Harm_GR_Male_#8</strain>
        <tissue evidence="1">Whole organism</tissue>
    </source>
</reference>
<sequence>MWQNWLSIQLSSKHHANSRRESWPGPVEQDCPLRSLQLVTTTCLHVEHTTTERDEGEPVCSLVSKFQYYSAFYGFLYQWSAQPVNESRHYATIQRDLSVKMQTVYTCQCIATIFMPNV</sequence>
<evidence type="ECO:0000313" key="1">
    <source>
        <dbReference type="EMBL" id="PZC79056.1"/>
    </source>
</evidence>
<name>A0A2W1C252_HELAM</name>
<gene>
    <name evidence="1" type="primary">HaOG216871</name>
    <name evidence="1" type="ORF">B5X24_HaOG216871</name>
</gene>
<dbReference type="EMBL" id="KZ149891">
    <property type="protein sequence ID" value="PZC79056.1"/>
    <property type="molecule type" value="Genomic_DNA"/>
</dbReference>
<dbReference type="AlphaFoldDB" id="A0A2W1C252"/>
<accession>A0A2W1C252</accession>
<organism evidence="1 2">
    <name type="scientific">Helicoverpa armigera</name>
    <name type="common">Cotton bollworm</name>
    <name type="synonym">Heliothis armigera</name>
    <dbReference type="NCBI Taxonomy" id="29058"/>
    <lineage>
        <taxon>Eukaryota</taxon>
        <taxon>Metazoa</taxon>
        <taxon>Ecdysozoa</taxon>
        <taxon>Arthropoda</taxon>
        <taxon>Hexapoda</taxon>
        <taxon>Insecta</taxon>
        <taxon>Pterygota</taxon>
        <taxon>Neoptera</taxon>
        <taxon>Endopterygota</taxon>
        <taxon>Lepidoptera</taxon>
        <taxon>Glossata</taxon>
        <taxon>Ditrysia</taxon>
        <taxon>Noctuoidea</taxon>
        <taxon>Noctuidae</taxon>
        <taxon>Heliothinae</taxon>
        <taxon>Helicoverpa</taxon>
    </lineage>
</organism>
<dbReference type="Proteomes" id="UP000249218">
    <property type="component" value="Unassembled WGS sequence"/>
</dbReference>
<evidence type="ECO:0000313" key="2">
    <source>
        <dbReference type="Proteomes" id="UP000249218"/>
    </source>
</evidence>
<protein>
    <submittedName>
        <fullName evidence="1">Uncharacterized protein</fullName>
    </submittedName>
</protein>
<proteinExistence type="predicted"/>